<name>A0ACC0UJT9_9AGAM</name>
<gene>
    <name evidence="1" type="ORF">F5148DRAFT_155221</name>
</gene>
<accession>A0ACC0UJT9</accession>
<evidence type="ECO:0000313" key="1">
    <source>
        <dbReference type="EMBL" id="KAI9511968.1"/>
    </source>
</evidence>
<keyword evidence="2" id="KW-1185">Reference proteome</keyword>
<dbReference type="EMBL" id="JAGFNK010000014">
    <property type="protein sequence ID" value="KAI9511968.1"/>
    <property type="molecule type" value="Genomic_DNA"/>
</dbReference>
<comment type="caution">
    <text evidence="1">The sequence shown here is derived from an EMBL/GenBank/DDBJ whole genome shotgun (WGS) entry which is preliminary data.</text>
</comment>
<sequence>MHGGYHVDVSQRVQIDFECAESENDAPKLSVVRNGTHVLTWATRHACAQVYQTLFQDDGASDSPPEDDDEPANQDLVSLPDRNGPFVATIIVCSSAALFGLGYLVIRPPDVLRRHIRRTLFQRDTREAKLLRWATEEFEMLGIDEFEEDEMVNSHPLPDEQIPLRPNHIYSPFVDYGTVR</sequence>
<proteinExistence type="predicted"/>
<dbReference type="Proteomes" id="UP001207468">
    <property type="component" value="Unassembled WGS sequence"/>
</dbReference>
<evidence type="ECO:0000313" key="2">
    <source>
        <dbReference type="Proteomes" id="UP001207468"/>
    </source>
</evidence>
<organism evidence="1 2">
    <name type="scientific">Russula earlei</name>
    <dbReference type="NCBI Taxonomy" id="71964"/>
    <lineage>
        <taxon>Eukaryota</taxon>
        <taxon>Fungi</taxon>
        <taxon>Dikarya</taxon>
        <taxon>Basidiomycota</taxon>
        <taxon>Agaricomycotina</taxon>
        <taxon>Agaricomycetes</taxon>
        <taxon>Russulales</taxon>
        <taxon>Russulaceae</taxon>
        <taxon>Russula</taxon>
    </lineage>
</organism>
<reference evidence="1" key="1">
    <citation type="submission" date="2021-03" db="EMBL/GenBank/DDBJ databases">
        <title>Evolutionary priming and transition to the ectomycorrhizal habit in an iconic lineage of mushroom-forming fungi: is preadaptation a requirement?</title>
        <authorList>
            <consortium name="DOE Joint Genome Institute"/>
            <person name="Looney B.P."/>
            <person name="Miyauchi S."/>
            <person name="Morin E."/>
            <person name="Drula E."/>
            <person name="Courty P.E."/>
            <person name="Chicoki N."/>
            <person name="Fauchery L."/>
            <person name="Kohler A."/>
            <person name="Kuo A."/>
            <person name="LaButti K."/>
            <person name="Pangilinan J."/>
            <person name="Lipzen A."/>
            <person name="Riley R."/>
            <person name="Andreopoulos W."/>
            <person name="He G."/>
            <person name="Johnson J."/>
            <person name="Barry K.W."/>
            <person name="Grigoriev I.V."/>
            <person name="Nagy L."/>
            <person name="Hibbett D."/>
            <person name="Henrissat B."/>
            <person name="Matheny P.B."/>
            <person name="Labbe J."/>
            <person name="Martin A.F."/>
        </authorList>
    </citation>
    <scope>NUCLEOTIDE SEQUENCE</scope>
    <source>
        <strain evidence="1">BPL698</strain>
    </source>
</reference>
<protein>
    <submittedName>
        <fullName evidence="1">Uncharacterized protein</fullName>
    </submittedName>
</protein>